<evidence type="ECO:0000313" key="1">
    <source>
        <dbReference type="EMBL" id="HIZ09186.1"/>
    </source>
</evidence>
<name>A0A9D2D678_9FIRM</name>
<reference evidence="1" key="1">
    <citation type="journal article" date="2021" name="PeerJ">
        <title>Extensive microbial diversity within the chicken gut microbiome revealed by metagenomics and culture.</title>
        <authorList>
            <person name="Gilroy R."/>
            <person name="Ravi A."/>
            <person name="Getino M."/>
            <person name="Pursley I."/>
            <person name="Horton D.L."/>
            <person name="Alikhan N.F."/>
            <person name="Baker D."/>
            <person name="Gharbi K."/>
            <person name="Hall N."/>
            <person name="Watson M."/>
            <person name="Adriaenssens E.M."/>
            <person name="Foster-Nyarko E."/>
            <person name="Jarju S."/>
            <person name="Secka A."/>
            <person name="Antonio M."/>
            <person name="Oren A."/>
            <person name="Chaudhuri R.R."/>
            <person name="La Ragione R."/>
            <person name="Hildebrand F."/>
            <person name="Pallen M.J."/>
        </authorList>
    </citation>
    <scope>NUCLEOTIDE SEQUENCE</scope>
    <source>
        <strain evidence="1">CHK192-19661</strain>
    </source>
</reference>
<reference evidence="1" key="2">
    <citation type="submission" date="2021-04" db="EMBL/GenBank/DDBJ databases">
        <authorList>
            <person name="Gilroy R."/>
        </authorList>
    </citation>
    <scope>NUCLEOTIDE SEQUENCE</scope>
    <source>
        <strain evidence="1">CHK192-19661</strain>
    </source>
</reference>
<sequence>MKRRINRRKLCGELRDLWRLCGAEDRERLACAEELSAKERLRLFCLACAYGCEEAGLCLCALGVKDLEEMRALTERGVRRWGVFAEYILASLPSAEQAERLAPGCRAVLGELRR</sequence>
<dbReference type="Proteomes" id="UP000824025">
    <property type="component" value="Unassembled WGS sequence"/>
</dbReference>
<proteinExistence type="predicted"/>
<accession>A0A9D2D678</accession>
<evidence type="ECO:0000313" key="2">
    <source>
        <dbReference type="Proteomes" id="UP000824025"/>
    </source>
</evidence>
<dbReference type="AlphaFoldDB" id="A0A9D2D678"/>
<dbReference type="EMBL" id="DXCF01000005">
    <property type="protein sequence ID" value="HIZ09186.1"/>
    <property type="molecule type" value="Genomic_DNA"/>
</dbReference>
<comment type="caution">
    <text evidence="1">The sequence shown here is derived from an EMBL/GenBank/DDBJ whole genome shotgun (WGS) entry which is preliminary data.</text>
</comment>
<gene>
    <name evidence="1" type="ORF">H9726_01735</name>
</gene>
<organism evidence="1 2">
    <name type="scientific">Candidatus Borkfalkia avicola</name>
    <dbReference type="NCBI Taxonomy" id="2838503"/>
    <lineage>
        <taxon>Bacteria</taxon>
        <taxon>Bacillati</taxon>
        <taxon>Bacillota</taxon>
        <taxon>Clostridia</taxon>
        <taxon>Christensenellales</taxon>
        <taxon>Christensenellaceae</taxon>
        <taxon>Candidatus Borkfalkia</taxon>
    </lineage>
</organism>
<protein>
    <submittedName>
        <fullName evidence="1">Uncharacterized protein</fullName>
    </submittedName>
</protein>